<dbReference type="OrthoDB" id="377733at2759"/>
<dbReference type="Gene3D" id="2.70.150.10">
    <property type="entry name" value="Calcium-transporting ATPase, cytoplasmic transduction domain A"/>
    <property type="match status" value="1"/>
</dbReference>
<dbReference type="VEuPathDB" id="TrichDB:TRFO_14214"/>
<feature type="binding site" evidence="13">
    <location>
        <position position="824"/>
    </location>
    <ligand>
        <name>ATP</name>
        <dbReference type="ChEBI" id="CHEBI:30616"/>
    </ligand>
</feature>
<dbReference type="GO" id="GO:0140326">
    <property type="term" value="F:ATPase-coupled intramembrane lipid transporter activity"/>
    <property type="evidence" value="ECO:0007669"/>
    <property type="project" value="UniProtKB-EC"/>
</dbReference>
<dbReference type="FunFam" id="3.40.50.1000:FF:000001">
    <property type="entry name" value="Phospholipid-transporting ATPase IC"/>
    <property type="match status" value="1"/>
</dbReference>
<dbReference type="SUPFAM" id="SSF81660">
    <property type="entry name" value="Metal cation-transporting ATPase, ATP-binding domain N"/>
    <property type="match status" value="1"/>
</dbReference>
<evidence type="ECO:0000256" key="14">
    <source>
        <dbReference type="PIRSR" id="PIRSR606539-3"/>
    </source>
</evidence>
<dbReference type="AlphaFoldDB" id="A0A1J4KVP9"/>
<feature type="domain" description="P-type ATPase C-terminal" evidence="17">
    <location>
        <begin position="846"/>
        <end position="1089"/>
    </location>
</feature>
<dbReference type="GO" id="GO:0005524">
    <property type="term" value="F:ATP binding"/>
    <property type="evidence" value="ECO:0007669"/>
    <property type="project" value="UniProtKB-UniRule"/>
</dbReference>
<feature type="transmembrane region" description="Helical" evidence="15">
    <location>
        <begin position="48"/>
        <end position="65"/>
    </location>
</feature>
<comment type="similarity">
    <text evidence="2 15">Belongs to the cation transport ATPase (P-type) (TC 3.A.3) family. Type IV subfamily.</text>
</comment>
<evidence type="ECO:0000256" key="4">
    <source>
        <dbReference type="ARBA" id="ARBA00022723"/>
    </source>
</evidence>
<feature type="binding site" evidence="13">
    <location>
        <position position="800"/>
    </location>
    <ligand>
        <name>ATP</name>
        <dbReference type="ChEBI" id="CHEBI:30616"/>
    </ligand>
</feature>
<dbReference type="InterPro" id="IPR008250">
    <property type="entry name" value="ATPase_P-typ_transduc_dom_A_sf"/>
</dbReference>
<keyword evidence="3 15" id="KW-0812">Transmembrane</keyword>
<feature type="transmembrane region" description="Helical" evidence="15">
    <location>
        <begin position="999"/>
        <end position="1017"/>
    </location>
</feature>
<evidence type="ECO:0000256" key="1">
    <source>
        <dbReference type="ARBA" id="ARBA00004141"/>
    </source>
</evidence>
<evidence type="ECO:0000256" key="5">
    <source>
        <dbReference type="ARBA" id="ARBA00022741"/>
    </source>
</evidence>
<feature type="binding site" evidence="13">
    <location>
        <position position="521"/>
    </location>
    <ligand>
        <name>ATP</name>
        <dbReference type="ChEBI" id="CHEBI:30616"/>
    </ligand>
</feature>
<feature type="transmembrane region" description="Helical" evidence="15">
    <location>
        <begin position="961"/>
        <end position="987"/>
    </location>
</feature>
<dbReference type="InterPro" id="IPR023299">
    <property type="entry name" value="ATPase_P-typ_cyto_dom_N"/>
</dbReference>
<keyword evidence="7 14" id="KW-0460">Magnesium</keyword>
<dbReference type="InterPro" id="IPR032631">
    <property type="entry name" value="P-type_ATPase_N"/>
</dbReference>
<feature type="binding site" evidence="14">
    <location>
        <position position="820"/>
    </location>
    <ligand>
        <name>Mg(2+)</name>
        <dbReference type="ChEBI" id="CHEBI:18420"/>
    </ligand>
</feature>
<feature type="binding site" evidence="13">
    <location>
        <position position="700"/>
    </location>
    <ligand>
        <name>ATP</name>
        <dbReference type="ChEBI" id="CHEBI:30616"/>
    </ligand>
</feature>
<evidence type="ECO:0000256" key="3">
    <source>
        <dbReference type="ARBA" id="ARBA00022692"/>
    </source>
</evidence>
<dbReference type="NCBIfam" id="TIGR01494">
    <property type="entry name" value="ATPase_P-type"/>
    <property type="match status" value="1"/>
</dbReference>
<feature type="binding site" evidence="13">
    <location>
        <position position="406"/>
    </location>
    <ligand>
        <name>ATP</name>
        <dbReference type="ChEBI" id="CHEBI:30616"/>
    </ligand>
</feature>
<keyword evidence="6 13" id="KW-0067">ATP-binding</keyword>
<dbReference type="Pfam" id="PF13246">
    <property type="entry name" value="Cation_ATPase"/>
    <property type="match status" value="1"/>
</dbReference>
<dbReference type="Gene3D" id="3.40.1110.10">
    <property type="entry name" value="Calcium-transporting ATPase, cytoplasmic domain N"/>
    <property type="match status" value="1"/>
</dbReference>
<feature type="binding site" evidence="13">
    <location>
        <position position="823"/>
    </location>
    <ligand>
        <name>ATP</name>
        <dbReference type="ChEBI" id="CHEBI:30616"/>
    </ligand>
</feature>
<reference evidence="18" key="1">
    <citation type="submission" date="2016-10" db="EMBL/GenBank/DDBJ databases">
        <authorList>
            <person name="Benchimol M."/>
            <person name="Almeida L.G."/>
            <person name="Vasconcelos A.T."/>
            <person name="Perreira-Neves A."/>
            <person name="Rosa I.A."/>
            <person name="Tasca T."/>
            <person name="Bogo M.R."/>
            <person name="de Souza W."/>
        </authorList>
    </citation>
    <scope>NUCLEOTIDE SEQUENCE [LARGE SCALE GENOMIC DNA]</scope>
    <source>
        <strain evidence="18">K</strain>
    </source>
</reference>
<dbReference type="PROSITE" id="PS00154">
    <property type="entry name" value="ATPASE_E1_E2"/>
    <property type="match status" value="1"/>
</dbReference>
<feature type="transmembrane region" description="Helical" evidence="15">
    <location>
        <begin position="330"/>
        <end position="356"/>
    </location>
</feature>
<dbReference type="GeneID" id="94832384"/>
<dbReference type="InterPro" id="IPR044492">
    <property type="entry name" value="P_typ_ATPase_HD_dom"/>
</dbReference>
<proteinExistence type="inferred from homology"/>
<dbReference type="NCBIfam" id="TIGR01652">
    <property type="entry name" value="ATPase-Plipid"/>
    <property type="match status" value="1"/>
</dbReference>
<dbReference type="Gene3D" id="3.40.50.1000">
    <property type="entry name" value="HAD superfamily/HAD-like"/>
    <property type="match status" value="1"/>
</dbReference>
<name>A0A1J4KVP9_9EUKA</name>
<dbReference type="SFLD" id="SFLDS00003">
    <property type="entry name" value="Haloacid_Dehalogenase"/>
    <property type="match status" value="1"/>
</dbReference>
<keyword evidence="19" id="KW-1185">Reference proteome</keyword>
<feature type="transmembrane region" description="Helical" evidence="15">
    <location>
        <begin position="288"/>
        <end position="309"/>
    </location>
</feature>
<dbReference type="InterPro" id="IPR023298">
    <property type="entry name" value="ATPase_P-typ_TM_dom_sf"/>
</dbReference>
<evidence type="ECO:0000256" key="8">
    <source>
        <dbReference type="ARBA" id="ARBA00022967"/>
    </source>
</evidence>
<dbReference type="GO" id="GO:0016887">
    <property type="term" value="F:ATP hydrolysis activity"/>
    <property type="evidence" value="ECO:0007669"/>
    <property type="project" value="InterPro"/>
</dbReference>
<dbReference type="Pfam" id="PF16209">
    <property type="entry name" value="PhoLip_ATPase_N"/>
    <property type="match status" value="1"/>
</dbReference>
<dbReference type="SUPFAM" id="SSF81653">
    <property type="entry name" value="Calcium ATPase, transduction domain A"/>
    <property type="match status" value="1"/>
</dbReference>
<keyword evidence="5 13" id="KW-0547">Nucleotide-binding</keyword>
<evidence type="ECO:0000256" key="11">
    <source>
        <dbReference type="ARBA" id="ARBA00034036"/>
    </source>
</evidence>
<keyword evidence="8 15" id="KW-1278">Translocase</keyword>
<feature type="binding site" evidence="13">
    <location>
        <position position="586"/>
    </location>
    <ligand>
        <name>ATP</name>
        <dbReference type="ChEBI" id="CHEBI:30616"/>
    </ligand>
</feature>
<dbReference type="Proteomes" id="UP000179807">
    <property type="component" value="Unassembled WGS sequence"/>
</dbReference>
<feature type="binding site" evidence="13">
    <location>
        <position position="794"/>
    </location>
    <ligand>
        <name>ATP</name>
        <dbReference type="ChEBI" id="CHEBI:30616"/>
    </ligand>
</feature>
<evidence type="ECO:0000256" key="9">
    <source>
        <dbReference type="ARBA" id="ARBA00022989"/>
    </source>
</evidence>
<dbReference type="InterPro" id="IPR036412">
    <property type="entry name" value="HAD-like_sf"/>
</dbReference>
<dbReference type="SFLD" id="SFLDF00027">
    <property type="entry name" value="p-type_atpase"/>
    <property type="match status" value="1"/>
</dbReference>
<feature type="binding site" evidence="14">
    <location>
        <position position="824"/>
    </location>
    <ligand>
        <name>Mg(2+)</name>
        <dbReference type="ChEBI" id="CHEBI:18420"/>
    </ligand>
</feature>
<evidence type="ECO:0000259" key="16">
    <source>
        <dbReference type="Pfam" id="PF16209"/>
    </source>
</evidence>
<dbReference type="RefSeq" id="XP_068368443.1">
    <property type="nucleotide sequence ID" value="XM_068497680.1"/>
</dbReference>
<dbReference type="EC" id="7.6.2.1" evidence="15"/>
<feature type="domain" description="P-type ATPase N-terminal" evidence="16">
    <location>
        <begin position="14"/>
        <end position="69"/>
    </location>
</feature>
<evidence type="ECO:0000313" key="19">
    <source>
        <dbReference type="Proteomes" id="UP000179807"/>
    </source>
</evidence>
<comment type="catalytic activity">
    <reaction evidence="11 15">
        <text>ATP + H2O + phospholipidSide 1 = ADP + phosphate + phospholipidSide 2.</text>
        <dbReference type="EC" id="7.6.2.1"/>
    </reaction>
</comment>
<protein>
    <recommendedName>
        <fullName evidence="15">Phospholipid-transporting ATPase</fullName>
        <ecNumber evidence="15">7.6.2.1</ecNumber>
    </recommendedName>
</protein>
<organism evidence="18 19">
    <name type="scientific">Tritrichomonas foetus</name>
    <dbReference type="NCBI Taxonomy" id="1144522"/>
    <lineage>
        <taxon>Eukaryota</taxon>
        <taxon>Metamonada</taxon>
        <taxon>Parabasalia</taxon>
        <taxon>Tritrichomonadida</taxon>
        <taxon>Tritrichomonadidae</taxon>
        <taxon>Tritrichomonas</taxon>
    </lineage>
</organism>
<feature type="transmembrane region" description="Helical" evidence="15">
    <location>
        <begin position="1065"/>
        <end position="1087"/>
    </location>
</feature>
<evidence type="ECO:0000256" key="10">
    <source>
        <dbReference type="ARBA" id="ARBA00023136"/>
    </source>
</evidence>
<accession>A0A1J4KVP9</accession>
<dbReference type="InterPro" id="IPR006539">
    <property type="entry name" value="P-type_ATPase_IV"/>
</dbReference>
<dbReference type="SFLD" id="SFLDG00002">
    <property type="entry name" value="C1.7:_P-type_atpase_like"/>
    <property type="match status" value="1"/>
</dbReference>
<evidence type="ECO:0000256" key="13">
    <source>
        <dbReference type="PIRSR" id="PIRSR606539-2"/>
    </source>
</evidence>
<dbReference type="SUPFAM" id="SSF81665">
    <property type="entry name" value="Calcium ATPase, transmembrane domain M"/>
    <property type="match status" value="1"/>
</dbReference>
<feature type="binding site" evidence="13">
    <location>
        <position position="562"/>
    </location>
    <ligand>
        <name>ATP</name>
        <dbReference type="ChEBI" id="CHEBI:30616"/>
    </ligand>
</feature>
<dbReference type="SUPFAM" id="SSF56784">
    <property type="entry name" value="HAD-like"/>
    <property type="match status" value="1"/>
</dbReference>
<dbReference type="PANTHER" id="PTHR24092">
    <property type="entry name" value="PROBABLE PHOSPHOLIPID-TRANSPORTING ATPASE"/>
    <property type="match status" value="1"/>
</dbReference>
<feature type="binding site" evidence="14">
    <location>
        <position position="404"/>
    </location>
    <ligand>
        <name>Mg(2+)</name>
        <dbReference type="ChEBI" id="CHEBI:18420"/>
    </ligand>
</feature>
<keyword evidence="4 14" id="KW-0479">Metal-binding</keyword>
<gene>
    <name evidence="18" type="primary">ALA4</name>
    <name evidence="18" type="ORF">TRFO_14214</name>
</gene>
<feature type="binding site" evidence="13">
    <location>
        <position position="405"/>
    </location>
    <ligand>
        <name>ATP</name>
        <dbReference type="ChEBI" id="CHEBI:30616"/>
    </ligand>
</feature>
<evidence type="ECO:0000256" key="2">
    <source>
        <dbReference type="ARBA" id="ARBA00008109"/>
    </source>
</evidence>
<sequence length="1155" mass="130209">MDEKRVISVHTTHSAKNKPLFKGNFIKTTKYTILTFLPKNLFFQFSRIANFYFLIIVSLLQFPWAPINASAALTPLCIVIGISAIREAIEDYLRYRSDQQINSSTAHCLNNDTNTFEDKRWDQIFVGDVIKVNQDEQSPADVVILATSENDGSAYIDTCNLDGETNLKNRQALNSTSHFENFTKNNFSANIACDLPNNQLDIFRGYIEINNNLNENNINANEINTDVNKIERHSLENKQVLLRGSSLRNTKWIIGAVIYTGHDSKIMMNSSSARTKRSYLERGLNLKLVSIFVLLFVLSILGATLGFLFEKREINTGRHYYFYRTENPRSPIRCFMVLLVSHIIVMNTMIPISLYVTLEVVRVIQAFFTVWDVEMYDSESKSFALVRTTNISDDLGQVEYIFSDKTGTLTQNVMEFMKCSIGGRKFGDGITEVEYAAAKRRGIPCKLPTASLHKGKSHKKNKAFICPEFDQILSNPDNFNNPENYEIKLFLWLLATCHSVIPKVDPTKAHGIDFQASSPDEGALVSAAADFGLVFKKKVNNLLFVDVNGEKKQVELMANLEFSSQRKRSSVVVRSPETGHIILFCKGADDLIYQRLSPESKHLNETRQHMIEFADAGLRTLCCAYKIIEEDYFNDWLERYKAASCSINEREEKIEEVSNEIENNLLLIGATAIEDKLQVGVSDTIESLLRAKMKVWVITGDKRETAINIGYACSLLSGEMKPIILDTNECKDNTTLSVKLNSALIDAIDDTNQNEKCQYALIASGAALDLLLTDEFIERFLSLAIKCQSVICCRVSPLQKALIVEKMRDKTKKLALAIGDGANDVGMILKADVGIGISGKEGRQAVLASDYAISQFRFLKRLLLVHGRLNFYRNVELINYCFYKNMVLTLNQMIFACFSSFSGNTLYDSILYMVFNMIFTCVPPVIYACLDKDVPIESMMAIPELFDFNGKKDVIQSYGRFFINLAIGVYHALVSFFIPFFGLIPFVNDRGYSVSLEDFGTTVYCSVVTITNIKIAFMCVNWTWLHHLSIWLSISIFPIIAIIVQKLDLSPGFSGCGLSLLSTPSFWFSVVGSTICAILPVISIQAIRNSQDTIRNKVLFAEHHFVGQNDEIDSKKYQVSFASLYQNLLANYPDNENQTGYAFSPPCLPKTNEGQ</sequence>
<dbReference type="InterPro" id="IPR032630">
    <property type="entry name" value="P_typ_ATPase_c"/>
</dbReference>
<evidence type="ECO:0000256" key="7">
    <source>
        <dbReference type="ARBA" id="ARBA00022842"/>
    </source>
</evidence>
<evidence type="ECO:0000256" key="12">
    <source>
        <dbReference type="PIRSR" id="PIRSR606539-1"/>
    </source>
</evidence>
<evidence type="ECO:0000256" key="15">
    <source>
        <dbReference type="RuleBase" id="RU362033"/>
    </source>
</evidence>
<dbReference type="PANTHER" id="PTHR24092:SF150">
    <property type="entry name" value="PHOSPHOLIPID-TRANSPORTING ATPASE"/>
    <property type="match status" value="1"/>
</dbReference>
<evidence type="ECO:0000259" key="17">
    <source>
        <dbReference type="Pfam" id="PF16212"/>
    </source>
</evidence>
<dbReference type="GO" id="GO:0000287">
    <property type="term" value="F:magnesium ion binding"/>
    <property type="evidence" value="ECO:0007669"/>
    <property type="project" value="UniProtKB-UniRule"/>
</dbReference>
<feature type="binding site" evidence="13">
    <location>
        <position position="619"/>
    </location>
    <ligand>
        <name>ATP</name>
        <dbReference type="ChEBI" id="CHEBI:30616"/>
    </ligand>
</feature>
<dbReference type="InterPro" id="IPR001757">
    <property type="entry name" value="P_typ_ATPase"/>
</dbReference>
<comment type="caution">
    <text evidence="18">The sequence shown here is derived from an EMBL/GenBank/DDBJ whole genome shotgun (WGS) entry which is preliminary data.</text>
</comment>
<feature type="active site" description="4-aspartylphosphate intermediate" evidence="12">
    <location>
        <position position="404"/>
    </location>
</feature>
<feature type="binding site" evidence="13">
    <location>
        <position position="404"/>
    </location>
    <ligand>
        <name>ATP</name>
        <dbReference type="ChEBI" id="CHEBI:30616"/>
    </ligand>
</feature>
<evidence type="ECO:0000313" key="18">
    <source>
        <dbReference type="EMBL" id="OHT15307.1"/>
    </source>
</evidence>
<comment type="subcellular location">
    <subcellularLocation>
        <location evidence="1 15">Membrane</location>
        <topology evidence="1 15">Multi-pass membrane protein</topology>
    </subcellularLocation>
</comment>
<evidence type="ECO:0000256" key="6">
    <source>
        <dbReference type="ARBA" id="ARBA00022840"/>
    </source>
</evidence>
<feature type="transmembrane region" description="Helical" evidence="15">
    <location>
        <begin position="1024"/>
        <end position="1045"/>
    </location>
</feature>
<feature type="transmembrane region" description="Helical" evidence="15">
    <location>
        <begin position="910"/>
        <end position="930"/>
    </location>
</feature>
<dbReference type="Pfam" id="PF16212">
    <property type="entry name" value="PhoLip_ATPase_C"/>
    <property type="match status" value="1"/>
</dbReference>
<dbReference type="GO" id="GO:0045332">
    <property type="term" value="P:phospholipid translocation"/>
    <property type="evidence" value="ECO:0007669"/>
    <property type="project" value="TreeGrafter"/>
</dbReference>
<dbReference type="InterPro" id="IPR018303">
    <property type="entry name" value="ATPase_P-typ_P_site"/>
</dbReference>
<dbReference type="PRINTS" id="PR00119">
    <property type="entry name" value="CATATPASE"/>
</dbReference>
<dbReference type="GO" id="GO:0005886">
    <property type="term" value="C:plasma membrane"/>
    <property type="evidence" value="ECO:0007669"/>
    <property type="project" value="TreeGrafter"/>
</dbReference>
<feature type="binding site" evidence="14">
    <location>
        <position position="406"/>
    </location>
    <ligand>
        <name>Mg(2+)</name>
        <dbReference type="ChEBI" id="CHEBI:18420"/>
    </ligand>
</feature>
<dbReference type="FunFam" id="3.40.50.1000:FF:000014">
    <property type="entry name" value="Phospholipid-transporting ATPase"/>
    <property type="match status" value="1"/>
</dbReference>
<comment type="cofactor">
    <cofactor evidence="14">
        <name>Mg(2+)</name>
        <dbReference type="ChEBI" id="CHEBI:18420"/>
    </cofactor>
</comment>
<dbReference type="EMBL" id="MLAK01000239">
    <property type="protein sequence ID" value="OHT15307.1"/>
    <property type="molecule type" value="Genomic_DNA"/>
</dbReference>
<feature type="binding site" evidence="13">
    <location>
        <position position="701"/>
    </location>
    <ligand>
        <name>ATP</name>
        <dbReference type="ChEBI" id="CHEBI:30616"/>
    </ligand>
</feature>
<dbReference type="InterPro" id="IPR023214">
    <property type="entry name" value="HAD_sf"/>
</dbReference>
<keyword evidence="9 15" id="KW-1133">Transmembrane helix</keyword>
<feature type="binding site" evidence="13">
    <location>
        <position position="699"/>
    </location>
    <ligand>
        <name>ATP</name>
        <dbReference type="ChEBI" id="CHEBI:30616"/>
    </ligand>
</feature>
<keyword evidence="10 15" id="KW-0472">Membrane</keyword>